<gene>
    <name evidence="1" type="ORF">NX02_03695</name>
</gene>
<protein>
    <submittedName>
        <fullName evidence="1">Uncharacterized protein</fullName>
    </submittedName>
</protein>
<dbReference type="KEGG" id="ssan:NX02_03695"/>
<dbReference type="AlphaFoldDB" id="W0A860"/>
<dbReference type="EMBL" id="CP006644">
    <property type="protein sequence ID" value="AHE52493.1"/>
    <property type="molecule type" value="Genomic_DNA"/>
</dbReference>
<organism evidence="1 2">
    <name type="scientific">Sphingomonas sanxanigenens DSM 19645 = NX02</name>
    <dbReference type="NCBI Taxonomy" id="1123269"/>
    <lineage>
        <taxon>Bacteria</taxon>
        <taxon>Pseudomonadati</taxon>
        <taxon>Pseudomonadota</taxon>
        <taxon>Alphaproteobacteria</taxon>
        <taxon>Sphingomonadales</taxon>
        <taxon>Sphingomonadaceae</taxon>
        <taxon>Sphingomonas</taxon>
    </lineage>
</organism>
<proteinExistence type="predicted"/>
<dbReference type="RefSeq" id="WP_025290799.1">
    <property type="nucleotide sequence ID" value="NZ_CP006644.1"/>
</dbReference>
<reference evidence="1 2" key="1">
    <citation type="submission" date="2013-07" db="EMBL/GenBank/DDBJ databases">
        <title>Completed genome of Sphingomonas sanxanigenens NX02.</title>
        <authorList>
            <person name="Ma T."/>
            <person name="Huang H."/>
            <person name="Wu M."/>
            <person name="Li X."/>
            <person name="Li G."/>
        </authorList>
    </citation>
    <scope>NUCLEOTIDE SEQUENCE [LARGE SCALE GENOMIC DNA]</scope>
    <source>
        <strain evidence="1 2">NX02</strain>
    </source>
</reference>
<accession>W0A860</accession>
<dbReference type="HOGENOM" id="CLU_2958428_0_0_5"/>
<dbReference type="OrthoDB" id="9945774at2"/>
<sequence length="59" mass="6736">MAHSMSNMTTAELIAVRRWVGAYRGDRLDRSELTRRLVVTGLREAEARRFADLVVSTRS</sequence>
<keyword evidence="2" id="KW-1185">Reference proteome</keyword>
<evidence type="ECO:0000313" key="1">
    <source>
        <dbReference type="EMBL" id="AHE52493.1"/>
    </source>
</evidence>
<dbReference type="PATRIC" id="fig|1123269.5.peg.724"/>
<dbReference type="STRING" id="1123269.NX02_03695"/>
<evidence type="ECO:0000313" key="2">
    <source>
        <dbReference type="Proteomes" id="UP000018851"/>
    </source>
</evidence>
<dbReference type="Proteomes" id="UP000018851">
    <property type="component" value="Chromosome"/>
</dbReference>
<name>W0A860_9SPHN</name>